<dbReference type="Pfam" id="PF02867">
    <property type="entry name" value="Ribonuc_red_lgC"/>
    <property type="match status" value="1"/>
</dbReference>
<comment type="caution">
    <text evidence="4">The sequence shown here is derived from an EMBL/GenBank/DDBJ whole genome shotgun (WGS) entry which is preliminary data.</text>
</comment>
<gene>
    <name evidence="4" type="ORF">LSAT_V11C300133540</name>
</gene>
<dbReference type="Proteomes" id="UP000235145">
    <property type="component" value="Unassembled WGS sequence"/>
</dbReference>
<keyword evidence="5" id="KW-1185">Reference proteome</keyword>
<dbReference type="InterPro" id="IPR000788">
    <property type="entry name" value="RNR_lg_C"/>
</dbReference>
<dbReference type="EMBL" id="NBSK02000003">
    <property type="protein sequence ID" value="KAJ0215205.1"/>
    <property type="molecule type" value="Genomic_DNA"/>
</dbReference>
<evidence type="ECO:0000256" key="1">
    <source>
        <dbReference type="ARBA" id="ARBA00010406"/>
    </source>
</evidence>
<dbReference type="SUPFAM" id="SSF51998">
    <property type="entry name" value="PFL-like glycyl radical enzymes"/>
    <property type="match status" value="1"/>
</dbReference>
<name>A0A9R1W2U9_LACSA</name>
<dbReference type="AlphaFoldDB" id="A0A9R1W2U9"/>
<proteinExistence type="inferred from homology"/>
<dbReference type="PANTHER" id="PTHR11573:SF6">
    <property type="entry name" value="RIBONUCLEOSIDE-DIPHOSPHATE REDUCTASE LARGE SUBUNIT"/>
    <property type="match status" value="1"/>
</dbReference>
<dbReference type="Gene3D" id="3.20.70.20">
    <property type="match status" value="1"/>
</dbReference>
<evidence type="ECO:0000313" key="4">
    <source>
        <dbReference type="EMBL" id="KAJ0215205.1"/>
    </source>
</evidence>
<sequence>MIPDGSVQKISVIPEDLKAIYKHDLNYNAFIFIYLTFIPFSGVVGIRTVWEIEQRTLVDMAVDHGCYIDQSQSLNIHVDRPNFDKLTALHFHAWSKVYQLF</sequence>
<reference evidence="4 5" key="1">
    <citation type="journal article" date="2017" name="Nat. Commun.">
        <title>Genome assembly with in vitro proximity ligation data and whole-genome triplication in lettuce.</title>
        <authorList>
            <person name="Reyes-Chin-Wo S."/>
            <person name="Wang Z."/>
            <person name="Yang X."/>
            <person name="Kozik A."/>
            <person name="Arikit S."/>
            <person name="Song C."/>
            <person name="Xia L."/>
            <person name="Froenicke L."/>
            <person name="Lavelle D.O."/>
            <person name="Truco M.J."/>
            <person name="Xia R."/>
            <person name="Zhu S."/>
            <person name="Xu C."/>
            <person name="Xu H."/>
            <person name="Xu X."/>
            <person name="Cox K."/>
            <person name="Korf I."/>
            <person name="Meyers B.C."/>
            <person name="Michelmore R.W."/>
        </authorList>
    </citation>
    <scope>NUCLEOTIDE SEQUENCE [LARGE SCALE GENOMIC DNA]</scope>
    <source>
        <strain evidence="5">cv. Salinas</strain>
        <tissue evidence="4">Seedlings</tissue>
    </source>
</reference>
<dbReference type="PANTHER" id="PTHR11573">
    <property type="entry name" value="RIBONUCLEOSIDE-DIPHOSPHATE REDUCTASE LARGE CHAIN"/>
    <property type="match status" value="1"/>
</dbReference>
<dbReference type="InterPro" id="IPR039718">
    <property type="entry name" value="Rrm1"/>
</dbReference>
<evidence type="ECO:0000313" key="5">
    <source>
        <dbReference type="Proteomes" id="UP000235145"/>
    </source>
</evidence>
<protein>
    <recommendedName>
        <fullName evidence="3">Ribonucleotide reductase large subunit C-terminal domain-containing protein</fullName>
    </recommendedName>
</protein>
<keyword evidence="2" id="KW-1133">Transmembrane helix</keyword>
<accession>A0A9R1W2U9</accession>
<keyword evidence="2" id="KW-0472">Membrane</keyword>
<organism evidence="4 5">
    <name type="scientific">Lactuca sativa</name>
    <name type="common">Garden lettuce</name>
    <dbReference type="NCBI Taxonomy" id="4236"/>
    <lineage>
        <taxon>Eukaryota</taxon>
        <taxon>Viridiplantae</taxon>
        <taxon>Streptophyta</taxon>
        <taxon>Embryophyta</taxon>
        <taxon>Tracheophyta</taxon>
        <taxon>Spermatophyta</taxon>
        <taxon>Magnoliopsida</taxon>
        <taxon>eudicotyledons</taxon>
        <taxon>Gunneridae</taxon>
        <taxon>Pentapetalae</taxon>
        <taxon>asterids</taxon>
        <taxon>campanulids</taxon>
        <taxon>Asterales</taxon>
        <taxon>Asteraceae</taxon>
        <taxon>Cichorioideae</taxon>
        <taxon>Cichorieae</taxon>
        <taxon>Lactucinae</taxon>
        <taxon>Lactuca</taxon>
    </lineage>
</organism>
<keyword evidence="2" id="KW-0812">Transmembrane</keyword>
<evidence type="ECO:0000256" key="2">
    <source>
        <dbReference type="SAM" id="Phobius"/>
    </source>
</evidence>
<evidence type="ECO:0000259" key="3">
    <source>
        <dbReference type="Pfam" id="PF02867"/>
    </source>
</evidence>
<comment type="similarity">
    <text evidence="1">Belongs to the ribonucleoside diphosphate reductase large chain family.</text>
</comment>
<feature type="domain" description="Ribonucleotide reductase large subunit C-terminal" evidence="3">
    <location>
        <begin position="47"/>
        <end position="96"/>
    </location>
</feature>
<feature type="transmembrane region" description="Helical" evidence="2">
    <location>
        <begin position="31"/>
        <end position="50"/>
    </location>
</feature>